<dbReference type="Pfam" id="PF02230">
    <property type="entry name" value="Abhydrolase_2"/>
    <property type="match status" value="1"/>
</dbReference>
<dbReference type="InterPro" id="IPR003140">
    <property type="entry name" value="PLipase/COase/thioEstase"/>
</dbReference>
<evidence type="ECO:0000313" key="5">
    <source>
        <dbReference type="Proteomes" id="UP001175000"/>
    </source>
</evidence>
<comment type="similarity">
    <text evidence="1">Belongs to the AB hydrolase superfamily. AB hydrolase 2 family.</text>
</comment>
<feature type="region of interest" description="Disordered" evidence="2">
    <location>
        <begin position="18"/>
        <end position="40"/>
    </location>
</feature>
<gene>
    <name evidence="4" type="ORF">B0T14DRAFT_519102</name>
</gene>
<dbReference type="PANTHER" id="PTHR10655:SF64">
    <property type="entry name" value="PHOSPHOLIPASE_CARBOXYLESTERASE_THIOESTERASE DOMAIN-CONTAINING PROTEIN"/>
    <property type="match status" value="1"/>
</dbReference>
<protein>
    <recommendedName>
        <fullName evidence="3">Phospholipase/carboxylesterase/thioesterase domain-containing protein</fullName>
    </recommendedName>
</protein>
<dbReference type="PANTHER" id="PTHR10655">
    <property type="entry name" value="LYSOPHOSPHOLIPASE-RELATED"/>
    <property type="match status" value="1"/>
</dbReference>
<evidence type="ECO:0000259" key="3">
    <source>
        <dbReference type="Pfam" id="PF02230"/>
    </source>
</evidence>
<evidence type="ECO:0000313" key="4">
    <source>
        <dbReference type="EMBL" id="KAK0619343.1"/>
    </source>
</evidence>
<name>A0AA40BZR1_9PEZI</name>
<dbReference type="EMBL" id="JAULSU010000004">
    <property type="protein sequence ID" value="KAK0619343.1"/>
    <property type="molecule type" value="Genomic_DNA"/>
</dbReference>
<keyword evidence="5" id="KW-1185">Reference proteome</keyword>
<reference evidence="4" key="1">
    <citation type="submission" date="2023-06" db="EMBL/GenBank/DDBJ databases">
        <title>Genome-scale phylogeny and comparative genomics of the fungal order Sordariales.</title>
        <authorList>
            <consortium name="Lawrence Berkeley National Laboratory"/>
            <person name="Hensen N."/>
            <person name="Bonometti L."/>
            <person name="Westerberg I."/>
            <person name="Brannstrom I.O."/>
            <person name="Guillou S."/>
            <person name="Cros-Aarteil S."/>
            <person name="Calhoun S."/>
            <person name="Haridas S."/>
            <person name="Kuo A."/>
            <person name="Mondo S."/>
            <person name="Pangilinan J."/>
            <person name="Riley R."/>
            <person name="Labutti K."/>
            <person name="Andreopoulos B."/>
            <person name="Lipzen A."/>
            <person name="Chen C."/>
            <person name="Yanf M."/>
            <person name="Daum C."/>
            <person name="Ng V."/>
            <person name="Clum A."/>
            <person name="Steindorff A."/>
            <person name="Ohm R."/>
            <person name="Martin F."/>
            <person name="Silar P."/>
            <person name="Natvig D."/>
            <person name="Lalanne C."/>
            <person name="Gautier V."/>
            <person name="Ament-Velasquez S.L."/>
            <person name="Kruys A."/>
            <person name="Hutchinson M.I."/>
            <person name="Powell A.J."/>
            <person name="Barry K."/>
            <person name="Miller A.N."/>
            <person name="Grigoriev I.V."/>
            <person name="Debuchy R."/>
            <person name="Gladieux P."/>
            <person name="Thoren M.H."/>
            <person name="Johannesson H."/>
        </authorList>
    </citation>
    <scope>NUCLEOTIDE SEQUENCE</scope>
    <source>
        <strain evidence="4">CBS 606.72</strain>
    </source>
</reference>
<dbReference type="GO" id="GO:0052689">
    <property type="term" value="F:carboxylic ester hydrolase activity"/>
    <property type="evidence" value="ECO:0007669"/>
    <property type="project" value="TreeGrafter"/>
</dbReference>
<evidence type="ECO:0000256" key="1">
    <source>
        <dbReference type="ARBA" id="ARBA00006499"/>
    </source>
</evidence>
<dbReference type="Proteomes" id="UP001175000">
    <property type="component" value="Unassembled WGS sequence"/>
</dbReference>
<dbReference type="InterPro" id="IPR050565">
    <property type="entry name" value="LYPA1-2/EST-like"/>
</dbReference>
<organism evidence="4 5">
    <name type="scientific">Immersiella caudata</name>
    <dbReference type="NCBI Taxonomy" id="314043"/>
    <lineage>
        <taxon>Eukaryota</taxon>
        <taxon>Fungi</taxon>
        <taxon>Dikarya</taxon>
        <taxon>Ascomycota</taxon>
        <taxon>Pezizomycotina</taxon>
        <taxon>Sordariomycetes</taxon>
        <taxon>Sordariomycetidae</taxon>
        <taxon>Sordariales</taxon>
        <taxon>Lasiosphaeriaceae</taxon>
        <taxon>Immersiella</taxon>
    </lineage>
</organism>
<dbReference type="AlphaFoldDB" id="A0AA40BZR1"/>
<feature type="domain" description="Phospholipase/carboxylesterase/thioesterase" evidence="3">
    <location>
        <begin position="70"/>
        <end position="128"/>
    </location>
</feature>
<dbReference type="Gene3D" id="3.40.50.1820">
    <property type="entry name" value="alpha/beta hydrolase"/>
    <property type="match status" value="1"/>
</dbReference>
<dbReference type="GO" id="GO:0005737">
    <property type="term" value="C:cytoplasm"/>
    <property type="evidence" value="ECO:0007669"/>
    <property type="project" value="TreeGrafter"/>
</dbReference>
<evidence type="ECO:0000256" key="2">
    <source>
        <dbReference type="SAM" id="MobiDB-lite"/>
    </source>
</evidence>
<sequence length="136" mass="15329">MCGWLPFMRELERAVVDEEDGGEDVFERDGNDEDEQGETDVGAVAVSVLREMLDMEVDEKRREFRPAVLSTPVFLGHGSADEKVSIQLGKASAETLMSLCVDVQWHTYEGLGHWFSSEMFADMAHFLDEKAGLERK</sequence>
<comment type="caution">
    <text evidence="4">The sequence shown here is derived from an EMBL/GenBank/DDBJ whole genome shotgun (WGS) entry which is preliminary data.</text>
</comment>
<accession>A0AA40BZR1</accession>
<dbReference type="GO" id="GO:0008474">
    <property type="term" value="F:palmitoyl-(protein) hydrolase activity"/>
    <property type="evidence" value="ECO:0007669"/>
    <property type="project" value="TreeGrafter"/>
</dbReference>
<dbReference type="SUPFAM" id="SSF53474">
    <property type="entry name" value="alpha/beta-Hydrolases"/>
    <property type="match status" value="1"/>
</dbReference>
<feature type="compositionally biased region" description="Acidic residues" evidence="2">
    <location>
        <begin position="18"/>
        <end position="38"/>
    </location>
</feature>
<proteinExistence type="inferred from homology"/>
<dbReference type="InterPro" id="IPR029058">
    <property type="entry name" value="AB_hydrolase_fold"/>
</dbReference>